<sequence>MRKIWFVSFGLLVLMSGLLFGSASSADADENVLAVTPGSDYVLYTTSDGNLYINGIAIGNQLKWERNYYFNYQIACSGDPAHTCGAYTTRNQSIVGKVADLDKKSIRYGSYSSTYTGEVPHAFEVIVDRALYSYFYSHFEGGPNTIHEIDQTDITGKGTPRYTDAFDSSVRLIINADTGTVVDFSSPLNFYYGKNIERYSSSFQPVNAMNLAVPLTPNTVSTNPSDKKITISWAGSLNATKYEIESNGTIIGSTSTTTYEHAGLNTNTAYSYRVRAINSKGTSEWSDPVSTQTLLTIPSVTVSSTNDAILLKWNAIENASNYEIEVDGSVMNNGNNTSYNHTNLAPNTAHTYKVRAKNDTNASNWTPEIKQQTKTQLPTNLTAVATSSAVTLTWNAAIGATGYDIEVDGTLVTTNALTYTKSGLTPNTSHSFRIRAKNNGGVTEWTPMTTLPTLLATPTLTPSATTNSITITWPEIAGASGYEVEADGQVIDNGSYTSFAFMDLVANTNHTFKARAKNDNNTSAWTTVITKSTAPVVPTNLSNTMTNTSVTLNWTAVTGATGYDVEVDGVIGSTSSLTYTKNGLAANSNHTFRIRAKNSGGASDWTSALNVQTLLNTPVMSLVSTSDSITLTWPAVTDASGYDVEIDGSVMNNGTDTSYSHKNLTASTAHTYRVRAKTATNLSQWTTLTTRSTAPLMPTNVTSTATNTSLTVTWPAVAGAAYDVEVDGIIATGVAVPYTKTGLAANTPHTFRVRSKNNSGASEWTTTINALTLLNTPVVTSASTSDAMTLTWADVKDATGYELEFDGAVINNGTSTNFIQNNLTANTSHTYKVRAISSSNASAWTNLITKYTAPITPTKVSSISTSTYITLSWTAVPGATGYDVEVDGIINAVSTAEFTKYNLPPNTTHTFRVRSKNSGGVSEWTNSLNVLTPLSTPVVNSTATSDAITLNWVDIKDATGYELEFDGAVINNGANTSFIQSNLTANTSHTYKVRAISSSNASAWTTLVTKYTAPVVPTNVNLVATSSYVTLSWTAVNGATGYEAEFDGVINAVSSASFTKINLPDNSTHTFRVRSKNTGGVSEWTNSVNVQTLLNTPVVNSTATSNAIMLNWADIKDATGYDIEVDGTVIDNGTNTNYTHSNLTPNTTHTYKVRARTSSNASVWTTILTKYTAPIVPTNLSNTATNISVNLSWTAVAGATAYDIEIDGVVVNAGSAANYTKTNLLANTSHTFRIRAKNTGGVSDWTNLMNVQTLLNTPVLSSTATSTSIFLNWIEIKDATSYEVEVDGTIIDNSVNTTYTHSNLTASTAHNYRVRAKSAFNASAWTAILAKYTAPLIPTNLTYTATNTSVTLNWTAAAGATAYEVEVDGSIVSSSASVNYTKTNLIANTSHTFRIRAKNTGGVSEWTNLVNAQTLLNTPVMSLVSTSDSITLTWPSVTDASGYDMEIDGSVIDNGTDTSYSHKNLTASTAHTYRVRAKTATNLSQWTTLTTKYTAPLMPTNVTSATTNTSLTLTWPAVAGAASYEVDVDGVIASGVTTPYTKSGLVANTSHTFRIRSKNSGGFSDWTTSINVLTLLNNPVVTSAATSDAITLTWADVKDATGYEVEFDGAVINNGASTNFTQNNLNANTSHTYRVRAISSSNTGAWTNLITKYTAPITPTKVSSTSTSTNITLSWTAVPGATGYEVEVDGIINAVSTAEFTKYNLPANTSHTFRVRSKNNGGVSEWTTVQNFSTLLTTPVATVTAAKDSITLTWGAIADATSYEIEVDGVVNDIGTDTSYTQQGLSPNTTHKYRIRAKGGMNYSNWTSVISKNTLT</sequence>
<name>A0ABS4JJN3_9BACL</name>
<dbReference type="Pfam" id="PF00041">
    <property type="entry name" value="fn3"/>
    <property type="match status" value="3"/>
</dbReference>
<feature type="domain" description="Fibronectin type-III" evidence="2">
    <location>
        <begin position="377"/>
        <end position="453"/>
    </location>
</feature>
<feature type="domain" description="Fibronectin type-III" evidence="2">
    <location>
        <begin position="1655"/>
        <end position="1737"/>
    </location>
</feature>
<feature type="chain" id="PRO_5046505675" description="Fibronectin type-III domain-containing protein" evidence="1">
    <location>
        <begin position="29"/>
        <end position="1816"/>
    </location>
</feature>
<feature type="signal peptide" evidence="1">
    <location>
        <begin position="1"/>
        <end position="28"/>
    </location>
</feature>
<dbReference type="PANTHER" id="PTHR47135:SF1">
    <property type="entry name" value="FIBRONECTIN TYPE III DOMAIN-CONTAINING PROTEIN 7"/>
    <property type="match status" value="1"/>
</dbReference>
<dbReference type="Proteomes" id="UP001519288">
    <property type="component" value="Unassembled WGS sequence"/>
</dbReference>
<feature type="domain" description="Fibronectin type-III" evidence="2">
    <location>
        <begin position="1334"/>
        <end position="1417"/>
    </location>
</feature>
<dbReference type="SUPFAM" id="SSF49265">
    <property type="entry name" value="Fibronectin type III"/>
    <property type="match status" value="11"/>
</dbReference>
<evidence type="ECO:0000256" key="1">
    <source>
        <dbReference type="SAM" id="SignalP"/>
    </source>
</evidence>
<dbReference type="InterPro" id="IPR003961">
    <property type="entry name" value="FN3_dom"/>
</dbReference>
<feature type="domain" description="Fibronectin type-III" evidence="2">
    <location>
        <begin position="213"/>
        <end position="296"/>
    </location>
</feature>
<dbReference type="PROSITE" id="PS50853">
    <property type="entry name" value="FN3"/>
    <property type="match status" value="10"/>
</dbReference>
<proteinExistence type="predicted"/>
<keyword evidence="1" id="KW-0732">Signal</keyword>
<evidence type="ECO:0000313" key="4">
    <source>
        <dbReference type="Proteomes" id="UP001519288"/>
    </source>
</evidence>
<protein>
    <recommendedName>
        <fullName evidence="2">Fibronectin type-III domain-containing protein</fullName>
    </recommendedName>
</protein>
<keyword evidence="4" id="KW-1185">Reference proteome</keyword>
<comment type="caution">
    <text evidence="3">The sequence shown here is derived from an EMBL/GenBank/DDBJ whole genome shotgun (WGS) entry which is preliminary data.</text>
</comment>
<dbReference type="PANTHER" id="PTHR47135">
    <property type="entry name" value="FIBRONECTIN TYPE III DOMAIN-CONTAINING PROTEIN 7"/>
    <property type="match status" value="1"/>
</dbReference>
<dbReference type="Gene3D" id="2.60.40.10">
    <property type="entry name" value="Immunoglobulins"/>
    <property type="match status" value="20"/>
</dbReference>
<dbReference type="CDD" id="cd00063">
    <property type="entry name" value="FN3"/>
    <property type="match status" value="11"/>
</dbReference>
<dbReference type="InterPro" id="IPR013783">
    <property type="entry name" value="Ig-like_fold"/>
</dbReference>
<organism evidence="3 4">
    <name type="scientific">Paenibacillus shirakamiensis</name>
    <dbReference type="NCBI Taxonomy" id="1265935"/>
    <lineage>
        <taxon>Bacteria</taxon>
        <taxon>Bacillati</taxon>
        <taxon>Bacillota</taxon>
        <taxon>Bacilli</taxon>
        <taxon>Bacillales</taxon>
        <taxon>Paenibacillaceae</taxon>
        <taxon>Paenibacillus</taxon>
    </lineage>
</organism>
<feature type="domain" description="Fibronectin type-III" evidence="2">
    <location>
        <begin position="1094"/>
        <end position="1175"/>
    </location>
</feature>
<dbReference type="SMART" id="SM00060">
    <property type="entry name" value="FN3"/>
    <property type="match status" value="20"/>
</dbReference>
<reference evidence="3 4" key="1">
    <citation type="submission" date="2021-03" db="EMBL/GenBank/DDBJ databases">
        <title>Genomic Encyclopedia of Type Strains, Phase IV (KMG-IV): sequencing the most valuable type-strain genomes for metagenomic binning, comparative biology and taxonomic classification.</title>
        <authorList>
            <person name="Goeker M."/>
        </authorList>
    </citation>
    <scope>NUCLEOTIDE SEQUENCE [LARGE SCALE GENOMIC DNA]</scope>
    <source>
        <strain evidence="3 4">DSM 26806</strain>
    </source>
</reference>
<accession>A0ABS4JJN3</accession>
<dbReference type="RefSeq" id="WP_209864074.1">
    <property type="nucleotide sequence ID" value="NZ_JAGGLD010000005.1"/>
</dbReference>
<evidence type="ECO:0000259" key="2">
    <source>
        <dbReference type="PROSITE" id="PS50853"/>
    </source>
</evidence>
<feature type="domain" description="Fibronectin type-III" evidence="2">
    <location>
        <begin position="853"/>
        <end position="935"/>
    </location>
</feature>
<dbReference type="EMBL" id="JAGGLD010000005">
    <property type="protein sequence ID" value="MBP2001913.1"/>
    <property type="molecule type" value="Genomic_DNA"/>
</dbReference>
<evidence type="ECO:0000313" key="3">
    <source>
        <dbReference type="EMBL" id="MBP2001913.1"/>
    </source>
</evidence>
<feature type="domain" description="Fibronectin type-III" evidence="2">
    <location>
        <begin position="1495"/>
        <end position="1577"/>
    </location>
</feature>
<feature type="domain" description="Fibronectin type-III" evidence="2">
    <location>
        <begin position="1176"/>
        <end position="1256"/>
    </location>
</feature>
<feature type="domain" description="Fibronectin type-III" evidence="2">
    <location>
        <begin position="617"/>
        <end position="696"/>
    </location>
</feature>
<gene>
    <name evidence="3" type="ORF">J2Z69_002969</name>
</gene>
<feature type="domain" description="Fibronectin type-III" evidence="2">
    <location>
        <begin position="534"/>
        <end position="616"/>
    </location>
</feature>
<dbReference type="InterPro" id="IPR036116">
    <property type="entry name" value="FN3_sf"/>
</dbReference>